<comment type="caution">
    <text evidence="1">The sequence shown here is derived from an EMBL/GenBank/DDBJ whole genome shotgun (WGS) entry which is preliminary data.</text>
</comment>
<proteinExistence type="predicted"/>
<accession>A0AAE0SXS0</accession>
<reference evidence="1" key="2">
    <citation type="journal article" date="2021" name="Genome Biol. Evol.">
        <title>Developing a high-quality reference genome for a parasitic bivalve with doubly uniparental inheritance (Bivalvia: Unionida).</title>
        <authorList>
            <person name="Smith C.H."/>
        </authorList>
    </citation>
    <scope>NUCLEOTIDE SEQUENCE</scope>
    <source>
        <strain evidence="1">CHS0354</strain>
        <tissue evidence="1">Mantle</tissue>
    </source>
</reference>
<keyword evidence="2" id="KW-1185">Reference proteome</keyword>
<name>A0AAE0SXS0_9BIVA</name>
<evidence type="ECO:0000313" key="1">
    <source>
        <dbReference type="EMBL" id="KAK3600024.1"/>
    </source>
</evidence>
<dbReference type="Proteomes" id="UP001195483">
    <property type="component" value="Unassembled WGS sequence"/>
</dbReference>
<organism evidence="1 2">
    <name type="scientific">Potamilus streckersoni</name>
    <dbReference type="NCBI Taxonomy" id="2493646"/>
    <lineage>
        <taxon>Eukaryota</taxon>
        <taxon>Metazoa</taxon>
        <taxon>Spiralia</taxon>
        <taxon>Lophotrochozoa</taxon>
        <taxon>Mollusca</taxon>
        <taxon>Bivalvia</taxon>
        <taxon>Autobranchia</taxon>
        <taxon>Heteroconchia</taxon>
        <taxon>Palaeoheterodonta</taxon>
        <taxon>Unionida</taxon>
        <taxon>Unionoidea</taxon>
        <taxon>Unionidae</taxon>
        <taxon>Ambleminae</taxon>
        <taxon>Lampsilini</taxon>
        <taxon>Potamilus</taxon>
    </lineage>
</organism>
<dbReference type="EMBL" id="JAEAOA010000768">
    <property type="protein sequence ID" value="KAK3600024.1"/>
    <property type="molecule type" value="Genomic_DNA"/>
</dbReference>
<evidence type="ECO:0000313" key="2">
    <source>
        <dbReference type="Proteomes" id="UP001195483"/>
    </source>
</evidence>
<sequence length="103" mass="12010">MCKSIEGPKDTFVEFYYEEGEEDKKTKQDVVTAADNESDDRENIMRVQLVATFTENIMRVQLVAIFTENNMRVQLVATFTENIMRVHLVATFTDRRLPSNTRK</sequence>
<reference evidence="1" key="1">
    <citation type="journal article" date="2021" name="Genome Biol. Evol.">
        <title>A High-Quality Reference Genome for a Parasitic Bivalve with Doubly Uniparental Inheritance (Bivalvia: Unionida).</title>
        <authorList>
            <person name="Smith C.H."/>
        </authorList>
    </citation>
    <scope>NUCLEOTIDE SEQUENCE</scope>
    <source>
        <strain evidence="1">CHS0354</strain>
    </source>
</reference>
<gene>
    <name evidence="1" type="ORF">CHS0354_012699</name>
</gene>
<protein>
    <submittedName>
        <fullName evidence="1">Uncharacterized protein</fullName>
    </submittedName>
</protein>
<reference evidence="1" key="3">
    <citation type="submission" date="2023-05" db="EMBL/GenBank/DDBJ databases">
        <authorList>
            <person name="Smith C.H."/>
        </authorList>
    </citation>
    <scope>NUCLEOTIDE SEQUENCE</scope>
    <source>
        <strain evidence="1">CHS0354</strain>
        <tissue evidence="1">Mantle</tissue>
    </source>
</reference>
<dbReference type="AlphaFoldDB" id="A0AAE0SXS0"/>